<protein>
    <recommendedName>
        <fullName evidence="4">Septum formation-related domain-containing protein</fullName>
    </recommendedName>
</protein>
<organism evidence="2 3">
    <name type="scientific">Microbacterium nanhaiense</name>
    <dbReference type="NCBI Taxonomy" id="1301026"/>
    <lineage>
        <taxon>Bacteria</taxon>
        <taxon>Bacillati</taxon>
        <taxon>Actinomycetota</taxon>
        <taxon>Actinomycetes</taxon>
        <taxon>Micrococcales</taxon>
        <taxon>Microbacteriaceae</taxon>
        <taxon>Microbacterium</taxon>
    </lineage>
</organism>
<evidence type="ECO:0000313" key="3">
    <source>
        <dbReference type="Proteomes" id="UP000638043"/>
    </source>
</evidence>
<gene>
    <name evidence="2" type="ORF">GCM10010910_10940</name>
</gene>
<accession>A0ABQ2MZ85</accession>
<dbReference type="EMBL" id="BMMQ01000002">
    <property type="protein sequence ID" value="GGO61942.1"/>
    <property type="molecule type" value="Genomic_DNA"/>
</dbReference>
<proteinExistence type="predicted"/>
<feature type="region of interest" description="Disordered" evidence="1">
    <location>
        <begin position="124"/>
        <end position="147"/>
    </location>
</feature>
<keyword evidence="3" id="KW-1185">Reference proteome</keyword>
<name>A0ABQ2MZ85_9MICO</name>
<reference evidence="3" key="1">
    <citation type="journal article" date="2019" name="Int. J. Syst. Evol. Microbiol.">
        <title>The Global Catalogue of Microorganisms (GCM) 10K type strain sequencing project: providing services to taxonomists for standard genome sequencing and annotation.</title>
        <authorList>
            <consortium name="The Broad Institute Genomics Platform"/>
            <consortium name="The Broad Institute Genome Sequencing Center for Infectious Disease"/>
            <person name="Wu L."/>
            <person name="Ma J."/>
        </authorList>
    </citation>
    <scope>NUCLEOTIDE SEQUENCE [LARGE SCALE GENOMIC DNA]</scope>
    <source>
        <strain evidence="3">CGMCC 4.7181</strain>
    </source>
</reference>
<comment type="caution">
    <text evidence="2">The sequence shown here is derived from an EMBL/GenBank/DDBJ whole genome shotgun (WGS) entry which is preliminary data.</text>
</comment>
<evidence type="ECO:0000256" key="1">
    <source>
        <dbReference type="SAM" id="MobiDB-lite"/>
    </source>
</evidence>
<evidence type="ECO:0008006" key="4">
    <source>
        <dbReference type="Google" id="ProtNLM"/>
    </source>
</evidence>
<dbReference type="Proteomes" id="UP000638043">
    <property type="component" value="Unassembled WGS sequence"/>
</dbReference>
<sequence>MRSERGVDELPAMRASLGCGVVLGSVLLLNGCGMVHDAPAAEPPDGLVRTPYLATVLDDGDGPELCLGAVAESYPPQCGGPALVSWDWADHEGTFEEASGVRWGAYALVGRYDSDANTFEVESVSNEPLATSPPAEMDFSTPCEEPDGGWRVRDTSAVAMADREAAFALAESLEGYAGAWVDRQPHEIPSPTPGDDDSQIAYEEAMNDPLYTIINVQVTGDIAATEEKLREVWSGMLCVSHAERSEAELHDILNELMSIPNSLGVGTDVIDNAVDLSVIYDDGTLQRELDEKYGKGVVEVDSALVG</sequence>
<evidence type="ECO:0000313" key="2">
    <source>
        <dbReference type="EMBL" id="GGO61942.1"/>
    </source>
</evidence>
<dbReference type="RefSeq" id="WP_188700423.1">
    <property type="nucleotide sequence ID" value="NZ_BMMQ01000002.1"/>
</dbReference>